<evidence type="ECO:0000256" key="7">
    <source>
        <dbReference type="ARBA" id="ARBA00022640"/>
    </source>
</evidence>
<dbReference type="InterPro" id="IPR034575">
    <property type="entry name" value="OEP21"/>
</dbReference>
<evidence type="ECO:0000313" key="14">
    <source>
        <dbReference type="EMBL" id="THU60208.1"/>
    </source>
</evidence>
<keyword evidence="5" id="KW-1134">Transmembrane beta strand</keyword>
<dbReference type="GO" id="GO:0008308">
    <property type="term" value="F:voltage-gated monoatomic anion channel activity"/>
    <property type="evidence" value="ECO:0007669"/>
    <property type="project" value="InterPro"/>
</dbReference>
<evidence type="ECO:0000256" key="6">
    <source>
        <dbReference type="ARBA" id="ARBA00022528"/>
    </source>
</evidence>
<evidence type="ECO:0000256" key="4">
    <source>
        <dbReference type="ARBA" id="ARBA00022448"/>
    </source>
</evidence>
<dbReference type="STRING" id="52838.A0A4S8JEB2"/>
<keyword evidence="6" id="KW-0150">Chloroplast</keyword>
<comment type="function">
    <text evidence="13">Voltage-dependent rectifying anion channel that facilitates the translocation between chloroplast and cytoplasm of phosphorylated carbohydrates such as triosephosphate, 3-phosphoglycerate and inorganic phosphate (Pi) depending of ATP to triosephosphate ratio in the plastidial intermembrane space; in high triosephosphate/ATP conditions (e.g. photosynthesis), export of triosphosphate from chloroplast (outward rectifying channels), but in high ATP/triosephosphate conditions (e.g. dark phase), import of phosphosolutes (inward rectifying channels).</text>
</comment>
<reference evidence="14 15" key="1">
    <citation type="journal article" date="2019" name="Nat. Plants">
        <title>Genome sequencing of Musa balbisiana reveals subgenome evolution and function divergence in polyploid bananas.</title>
        <authorList>
            <person name="Yao X."/>
        </authorList>
    </citation>
    <scope>NUCLEOTIDE SEQUENCE [LARGE SCALE GENOMIC DNA]</scope>
    <source>
        <strain evidence="15">cv. DH-PKW</strain>
        <tissue evidence="14">Leaves</tissue>
    </source>
</reference>
<dbReference type="GO" id="GO:0009707">
    <property type="term" value="C:chloroplast outer membrane"/>
    <property type="evidence" value="ECO:0007669"/>
    <property type="project" value="UniProtKB-SubCell"/>
</dbReference>
<keyword evidence="10" id="KW-0406">Ion transport</keyword>
<evidence type="ECO:0000256" key="11">
    <source>
        <dbReference type="ARBA" id="ARBA00023114"/>
    </source>
</evidence>
<keyword evidence="9" id="KW-1002">Plastid outer membrane</keyword>
<evidence type="ECO:0008006" key="16">
    <source>
        <dbReference type="Google" id="ProtNLM"/>
    </source>
</evidence>
<evidence type="ECO:0000256" key="9">
    <source>
        <dbReference type="ARBA" id="ARBA00022805"/>
    </source>
</evidence>
<evidence type="ECO:0000256" key="12">
    <source>
        <dbReference type="ARBA" id="ARBA00023136"/>
    </source>
</evidence>
<dbReference type="GO" id="GO:0015288">
    <property type="term" value="F:porin activity"/>
    <property type="evidence" value="ECO:0007669"/>
    <property type="project" value="UniProtKB-KW"/>
</dbReference>
<comment type="similarity">
    <text evidence="3">Belongs to the plastid outer envelope porin OEP21 (TC 1.B.29) family.</text>
</comment>
<proteinExistence type="inferred from homology"/>
<dbReference type="PANTHER" id="PTHR35993">
    <property type="entry name" value="OUTER ENVELOPE PORE PROTEIN 21B, CHLOROPLASTIC"/>
    <property type="match status" value="1"/>
</dbReference>
<dbReference type="Proteomes" id="UP000317650">
    <property type="component" value="Chromosome 7"/>
</dbReference>
<protein>
    <recommendedName>
        <fullName evidence="16">Outer envelope pore protein 21, chloroplastic</fullName>
    </recommendedName>
</protein>
<evidence type="ECO:0000256" key="10">
    <source>
        <dbReference type="ARBA" id="ARBA00023065"/>
    </source>
</evidence>
<name>A0A4S8JEB2_MUSBA</name>
<keyword evidence="4" id="KW-0813">Transport</keyword>
<sequence>MGFWDSIESTAGRQEGVARKRVPVLSCPPLGFEVEVGMENSLRYDGDSKSLRIHAKEKIPLASKTLLQVHGELDTGTGTPSYLALIVRHFYPEVIISQHGFWLQLNKDEKLSYSLRGKKAFPVTASGLVGINLKGRFHVDKEYKEARGAVELAWSALNFQKDQDVRIKIGFDICDQVPYFQIRENNWTLSADINGKWNVRFDL</sequence>
<gene>
    <name evidence="14" type="ORF">C4D60_Mb07t10220</name>
</gene>
<accession>A0A4S8JEB2</accession>
<keyword evidence="7" id="KW-0934">Plastid</keyword>
<keyword evidence="12" id="KW-0472">Membrane</keyword>
<organism evidence="14 15">
    <name type="scientific">Musa balbisiana</name>
    <name type="common">Banana</name>
    <dbReference type="NCBI Taxonomy" id="52838"/>
    <lineage>
        <taxon>Eukaryota</taxon>
        <taxon>Viridiplantae</taxon>
        <taxon>Streptophyta</taxon>
        <taxon>Embryophyta</taxon>
        <taxon>Tracheophyta</taxon>
        <taxon>Spermatophyta</taxon>
        <taxon>Magnoliopsida</taxon>
        <taxon>Liliopsida</taxon>
        <taxon>Zingiberales</taxon>
        <taxon>Musaceae</taxon>
        <taxon>Musa</taxon>
    </lineage>
</organism>
<dbReference type="GO" id="GO:0034426">
    <property type="term" value="C:etioplast membrane"/>
    <property type="evidence" value="ECO:0007669"/>
    <property type="project" value="UniProtKB-SubCell"/>
</dbReference>
<dbReference type="GO" id="GO:0044070">
    <property type="term" value="P:regulation of monoatomic anion transport"/>
    <property type="evidence" value="ECO:0007669"/>
    <property type="project" value="InterPro"/>
</dbReference>
<dbReference type="PANTHER" id="PTHR35993:SF1">
    <property type="entry name" value="OUTER ENVELOPE PORE PROTEIN 21B, CHLOROPLASTIC"/>
    <property type="match status" value="1"/>
</dbReference>
<keyword evidence="8" id="KW-0812">Transmembrane</keyword>
<keyword evidence="15" id="KW-1185">Reference proteome</keyword>
<evidence type="ECO:0000256" key="1">
    <source>
        <dbReference type="ARBA" id="ARBA00004396"/>
    </source>
</evidence>
<evidence type="ECO:0000256" key="13">
    <source>
        <dbReference type="ARBA" id="ARBA00024941"/>
    </source>
</evidence>
<comment type="subcellular location">
    <subcellularLocation>
        <location evidence="1">Plastid</location>
        <location evidence="1">Chloroplast outer membrane</location>
        <topology evidence="1">Multi-pass membrane protein</topology>
    </subcellularLocation>
    <subcellularLocation>
        <location evidence="2">Plastid</location>
        <location evidence="2">Etioplast membrane</location>
        <topology evidence="2">Multi-pass membrane protein</topology>
    </subcellularLocation>
</comment>
<dbReference type="AlphaFoldDB" id="A0A4S8JEB2"/>
<dbReference type="EMBL" id="PYDT01000005">
    <property type="protein sequence ID" value="THU60208.1"/>
    <property type="molecule type" value="Genomic_DNA"/>
</dbReference>
<keyword evidence="11" id="KW-0626">Porin</keyword>
<evidence type="ECO:0000256" key="5">
    <source>
        <dbReference type="ARBA" id="ARBA00022452"/>
    </source>
</evidence>
<evidence type="ECO:0000313" key="15">
    <source>
        <dbReference type="Proteomes" id="UP000317650"/>
    </source>
</evidence>
<evidence type="ECO:0000256" key="8">
    <source>
        <dbReference type="ARBA" id="ARBA00022692"/>
    </source>
</evidence>
<evidence type="ECO:0000256" key="2">
    <source>
        <dbReference type="ARBA" id="ARBA00004441"/>
    </source>
</evidence>
<comment type="caution">
    <text evidence="14">The sequence shown here is derived from an EMBL/GenBank/DDBJ whole genome shotgun (WGS) entry which is preliminary data.</text>
</comment>
<evidence type="ECO:0000256" key="3">
    <source>
        <dbReference type="ARBA" id="ARBA00009945"/>
    </source>
</evidence>
<dbReference type="GO" id="GO:0046930">
    <property type="term" value="C:pore complex"/>
    <property type="evidence" value="ECO:0007669"/>
    <property type="project" value="UniProtKB-KW"/>
</dbReference>